<evidence type="ECO:0000259" key="1">
    <source>
        <dbReference type="Pfam" id="PF14365"/>
    </source>
</evidence>
<dbReference type="STRING" id="3469.A0A4Y7JWJ2"/>
<keyword evidence="3" id="KW-1185">Reference proteome</keyword>
<dbReference type="AlphaFoldDB" id="A0A4Y7JWJ2"/>
<sequence length="101" mass="11928">MIFVFLILIQEGLSDRRTISNTGIIRTIKVDKDEIIDCYDIYKQPSLYHPLLRNHTIQRRPSMYPKKLKLDNLGTLQLTQTWHKYGTCPQGTIAIRRIRKD</sequence>
<name>A0A4Y7JWJ2_PAPSO</name>
<accession>A0A4Y7JWJ2</accession>
<organism evidence="2 3">
    <name type="scientific">Papaver somniferum</name>
    <name type="common">Opium poppy</name>
    <dbReference type="NCBI Taxonomy" id="3469"/>
    <lineage>
        <taxon>Eukaryota</taxon>
        <taxon>Viridiplantae</taxon>
        <taxon>Streptophyta</taxon>
        <taxon>Embryophyta</taxon>
        <taxon>Tracheophyta</taxon>
        <taxon>Spermatophyta</taxon>
        <taxon>Magnoliopsida</taxon>
        <taxon>Ranunculales</taxon>
        <taxon>Papaveraceae</taxon>
        <taxon>Papaveroideae</taxon>
        <taxon>Papaver</taxon>
    </lineage>
</organism>
<feature type="domain" description="Neprosin activation peptide" evidence="1">
    <location>
        <begin position="27"/>
        <end position="101"/>
    </location>
</feature>
<dbReference type="InterPro" id="IPR053168">
    <property type="entry name" value="Glutamic_endopeptidase"/>
</dbReference>
<gene>
    <name evidence="2" type="ORF">C5167_008121</name>
</gene>
<proteinExistence type="predicted"/>
<dbReference type="PANTHER" id="PTHR31589">
    <property type="entry name" value="PROTEIN, PUTATIVE (DUF239)-RELATED-RELATED"/>
    <property type="match status" value="1"/>
</dbReference>
<reference evidence="2 3" key="1">
    <citation type="journal article" date="2018" name="Science">
        <title>The opium poppy genome and morphinan production.</title>
        <authorList>
            <person name="Guo L."/>
            <person name="Winzer T."/>
            <person name="Yang X."/>
            <person name="Li Y."/>
            <person name="Ning Z."/>
            <person name="He Z."/>
            <person name="Teodor R."/>
            <person name="Lu Y."/>
            <person name="Bowser T.A."/>
            <person name="Graham I.A."/>
            <person name="Ye K."/>
        </authorList>
    </citation>
    <scope>NUCLEOTIDE SEQUENCE [LARGE SCALE GENOMIC DNA]</scope>
    <source>
        <strain evidence="3">cv. HN1</strain>
        <tissue evidence="2">Leaves</tissue>
    </source>
</reference>
<dbReference type="EMBL" id="CM010720">
    <property type="protein sequence ID" value="RZC64432.1"/>
    <property type="molecule type" value="Genomic_DNA"/>
</dbReference>
<dbReference type="PANTHER" id="PTHR31589:SF110">
    <property type="entry name" value="PROTEIN, PUTATIVE (DUF239)-RELATED"/>
    <property type="match status" value="1"/>
</dbReference>
<dbReference type="Proteomes" id="UP000316621">
    <property type="component" value="Chromosome 6"/>
</dbReference>
<evidence type="ECO:0000313" key="3">
    <source>
        <dbReference type="Proteomes" id="UP000316621"/>
    </source>
</evidence>
<dbReference type="OMA" id="NHTIEME"/>
<dbReference type="Pfam" id="PF14365">
    <property type="entry name" value="Neprosin_AP"/>
    <property type="match status" value="1"/>
</dbReference>
<dbReference type="Gramene" id="RZC64432">
    <property type="protein sequence ID" value="RZC64432"/>
    <property type="gene ID" value="C5167_008121"/>
</dbReference>
<dbReference type="InterPro" id="IPR025521">
    <property type="entry name" value="Neprosin_propep"/>
</dbReference>
<protein>
    <recommendedName>
        <fullName evidence="1">Neprosin activation peptide domain-containing protein</fullName>
    </recommendedName>
</protein>
<evidence type="ECO:0000313" key="2">
    <source>
        <dbReference type="EMBL" id="RZC64432.1"/>
    </source>
</evidence>